<feature type="domain" description="RNA polymerase sigma-70 region 2" evidence="5">
    <location>
        <begin position="10"/>
        <end position="77"/>
    </location>
</feature>
<accession>A0A3M0G925</accession>
<dbReference type="SUPFAM" id="SSF88659">
    <property type="entry name" value="Sigma3 and sigma4 domains of RNA polymerase sigma factors"/>
    <property type="match status" value="1"/>
</dbReference>
<evidence type="ECO:0000256" key="1">
    <source>
        <dbReference type="ARBA" id="ARBA00010641"/>
    </source>
</evidence>
<dbReference type="InterPro" id="IPR013325">
    <property type="entry name" value="RNA_pol_sigma_r2"/>
</dbReference>
<evidence type="ECO:0000256" key="2">
    <source>
        <dbReference type="ARBA" id="ARBA00023015"/>
    </source>
</evidence>
<evidence type="ECO:0000313" key="9">
    <source>
        <dbReference type="Proteomes" id="UP000275256"/>
    </source>
</evidence>
<evidence type="ECO:0000256" key="4">
    <source>
        <dbReference type="ARBA" id="ARBA00023163"/>
    </source>
</evidence>
<dbReference type="Proteomes" id="UP000275256">
    <property type="component" value="Unassembled WGS sequence"/>
</dbReference>
<dbReference type="Pfam" id="PF04542">
    <property type="entry name" value="Sigma70_r2"/>
    <property type="match status" value="1"/>
</dbReference>
<comment type="similarity">
    <text evidence="1">Belongs to the sigma-70 factor family. ECF subfamily.</text>
</comment>
<evidence type="ECO:0000256" key="3">
    <source>
        <dbReference type="ARBA" id="ARBA00023082"/>
    </source>
</evidence>
<feature type="domain" description="RNA polymerase sigma factor 70 region 4 type 2" evidence="6">
    <location>
        <begin position="107"/>
        <end position="158"/>
    </location>
</feature>
<dbReference type="InterPro" id="IPR036388">
    <property type="entry name" value="WH-like_DNA-bd_sf"/>
</dbReference>
<protein>
    <submittedName>
        <fullName evidence="8">RNA polymerase sigma factor</fullName>
    </submittedName>
</protein>
<comment type="caution">
    <text evidence="8">The sequence shown here is derived from an EMBL/GenBank/DDBJ whole genome shotgun (WGS) entry which is preliminary data.</text>
</comment>
<gene>
    <name evidence="8" type="ORF">EAX62_12625</name>
</gene>
<dbReference type="Pfam" id="PF20239">
    <property type="entry name" value="DUF6596"/>
    <property type="match status" value="1"/>
</dbReference>
<dbReference type="GO" id="GO:0003677">
    <property type="term" value="F:DNA binding"/>
    <property type="evidence" value="ECO:0007669"/>
    <property type="project" value="InterPro"/>
</dbReference>
<dbReference type="Gene3D" id="1.10.1740.10">
    <property type="match status" value="1"/>
</dbReference>
<evidence type="ECO:0000259" key="7">
    <source>
        <dbReference type="Pfam" id="PF20239"/>
    </source>
</evidence>
<evidence type="ECO:0000259" key="6">
    <source>
        <dbReference type="Pfam" id="PF08281"/>
    </source>
</evidence>
<feature type="domain" description="DUF6596" evidence="7">
    <location>
        <begin position="176"/>
        <end position="275"/>
    </location>
</feature>
<dbReference type="GO" id="GO:0006352">
    <property type="term" value="P:DNA-templated transcription initiation"/>
    <property type="evidence" value="ECO:0007669"/>
    <property type="project" value="InterPro"/>
</dbReference>
<dbReference type="InterPro" id="IPR014284">
    <property type="entry name" value="RNA_pol_sigma-70_dom"/>
</dbReference>
<evidence type="ECO:0000259" key="5">
    <source>
        <dbReference type="Pfam" id="PF04542"/>
    </source>
</evidence>
<sequence length="398" mass="43610">MTPEHIAEVFRAEYGRAVAVLARMMGDIDLAEDAVAEAFTTALARWPEEGAPPSPAGWIITTARNRAIDHLRRESRRRQKSAEAAILCAPSARREEGAVPDDLLRLIFTCCHPALSRPAQVALTLRLVGGLATPEIAHAFLVPEATMAQRIVRAKAKIRDAHIPCRVPNAEDLPARLDAVLTVVLLIFNEGYVATSGPELARADLAAEAIRLTRQIVLLMPDEPEAVGLLALMLLTESRRGARTDRTGALVRLRDQDHAQWDGRMIAEGRALVRECLRRNRPGRYQLLAAINAVHTDAITDWRQVLGLYDLLVQLDPGPVAALNRAVAVGEVDGPETALLLVEGLDLNGYHLFHAIRGDLLARLGRASEARSAFEAAAALTDNERERTYLLARRGELR</sequence>
<dbReference type="InterPro" id="IPR013324">
    <property type="entry name" value="RNA_pol_sigma_r3/r4-like"/>
</dbReference>
<dbReference type="SUPFAM" id="SSF88946">
    <property type="entry name" value="Sigma2 domain of RNA polymerase sigma factors"/>
    <property type="match status" value="1"/>
</dbReference>
<dbReference type="OrthoDB" id="9780299at2"/>
<dbReference type="PANTHER" id="PTHR47756:SF2">
    <property type="entry name" value="BLL6612 PROTEIN"/>
    <property type="match status" value="1"/>
</dbReference>
<dbReference type="AlphaFoldDB" id="A0A3M0G925"/>
<name>A0A3M0G925_9ACTN</name>
<keyword evidence="2" id="KW-0805">Transcription regulation</keyword>
<dbReference type="Gene3D" id="1.10.10.10">
    <property type="entry name" value="Winged helix-like DNA-binding domain superfamily/Winged helix DNA-binding domain"/>
    <property type="match status" value="1"/>
</dbReference>
<keyword evidence="9" id="KW-1185">Reference proteome</keyword>
<dbReference type="RefSeq" id="WP_121902060.1">
    <property type="nucleotide sequence ID" value="NZ_REFW01000003.1"/>
</dbReference>
<organism evidence="8 9">
    <name type="scientific">Tessaracoccus antarcticus</name>
    <dbReference type="NCBI Taxonomy" id="2479848"/>
    <lineage>
        <taxon>Bacteria</taxon>
        <taxon>Bacillati</taxon>
        <taxon>Actinomycetota</taxon>
        <taxon>Actinomycetes</taxon>
        <taxon>Propionibacteriales</taxon>
        <taxon>Propionibacteriaceae</taxon>
        <taxon>Tessaracoccus</taxon>
    </lineage>
</organism>
<dbReference type="InterPro" id="IPR013249">
    <property type="entry name" value="RNA_pol_sigma70_r4_t2"/>
</dbReference>
<dbReference type="Pfam" id="PF08281">
    <property type="entry name" value="Sigma70_r4_2"/>
    <property type="match status" value="1"/>
</dbReference>
<reference evidence="8 9" key="1">
    <citation type="submission" date="2018-10" db="EMBL/GenBank/DDBJ databases">
        <title>Tessaracoccus antarcticuss sp. nov., isolated from sediment.</title>
        <authorList>
            <person name="Zhou L.Y."/>
            <person name="Du Z.J."/>
        </authorList>
    </citation>
    <scope>NUCLEOTIDE SEQUENCE [LARGE SCALE GENOMIC DNA]</scope>
    <source>
        <strain evidence="8 9">JDX10</strain>
    </source>
</reference>
<dbReference type="GO" id="GO:0016987">
    <property type="term" value="F:sigma factor activity"/>
    <property type="evidence" value="ECO:0007669"/>
    <property type="project" value="UniProtKB-KW"/>
</dbReference>
<dbReference type="NCBIfam" id="TIGR02937">
    <property type="entry name" value="sigma70-ECF"/>
    <property type="match status" value="1"/>
</dbReference>
<dbReference type="EMBL" id="REFW01000003">
    <property type="protein sequence ID" value="RMB58942.1"/>
    <property type="molecule type" value="Genomic_DNA"/>
</dbReference>
<keyword evidence="3" id="KW-0731">Sigma factor</keyword>
<evidence type="ECO:0000313" key="8">
    <source>
        <dbReference type="EMBL" id="RMB58942.1"/>
    </source>
</evidence>
<proteinExistence type="inferred from homology"/>
<dbReference type="PANTHER" id="PTHR47756">
    <property type="entry name" value="BLL6612 PROTEIN-RELATED"/>
    <property type="match status" value="1"/>
</dbReference>
<dbReference type="InterPro" id="IPR007627">
    <property type="entry name" value="RNA_pol_sigma70_r2"/>
</dbReference>
<dbReference type="InterPro" id="IPR046531">
    <property type="entry name" value="DUF6596"/>
</dbReference>
<keyword evidence="4" id="KW-0804">Transcription</keyword>